<name>A0A840S5B0_9BURK</name>
<sequence>MKRVLLIAYHFPPLAGSSGIQRTLRLAQQLPQFGWQPTVLTCQSQAYERTSPDLAAELPADLHVERAFALDTARHLAIAGRYWGRLARPDRWMSWRWDAVRRGLRLIREQRIDAIWSTYPIATAHTIGAELAARSGLPWVADFRDPMAQDGYPADPATHAAYCRIEEQVFGRARLATFTTPSALADYRARFPKTSTRLELLENGYDEASFGAAPQPEPLNPGRLTLLHSGIVYPSERDPTQLFEALAALKAQGLGERLRLRFRAAVHDELLRQLGAQHQVTEMVEILPAVGYRQALAEMQQADGLLVMQARNCNAQIPAKIYEYLRAGPAVLVLADRAGDTAQVLRAAGLQQQAQLDEASDIQGLLTRFAQDPTAPQWRPQPDAIQQASRLARSGQLASWLNQITS</sequence>
<dbReference type="AlphaFoldDB" id="A0A840S5B0"/>
<organism evidence="2 3">
    <name type="scientific">Inhella inkyongensis</name>
    <dbReference type="NCBI Taxonomy" id="392593"/>
    <lineage>
        <taxon>Bacteria</taxon>
        <taxon>Pseudomonadati</taxon>
        <taxon>Pseudomonadota</taxon>
        <taxon>Betaproteobacteria</taxon>
        <taxon>Burkholderiales</taxon>
        <taxon>Sphaerotilaceae</taxon>
        <taxon>Inhella</taxon>
    </lineage>
</organism>
<dbReference type="OrthoDB" id="9794575at2"/>
<accession>A0A840S5B0</accession>
<dbReference type="InterPro" id="IPR028098">
    <property type="entry name" value="Glyco_trans_4-like_N"/>
</dbReference>
<dbReference type="Proteomes" id="UP000554837">
    <property type="component" value="Unassembled WGS sequence"/>
</dbReference>
<dbReference type="Pfam" id="PF13439">
    <property type="entry name" value="Glyco_transf_4"/>
    <property type="match status" value="1"/>
</dbReference>
<feature type="domain" description="Glycosyltransferase subfamily 4-like N-terminal" evidence="1">
    <location>
        <begin position="23"/>
        <end position="207"/>
    </location>
</feature>
<keyword evidence="3" id="KW-1185">Reference proteome</keyword>
<evidence type="ECO:0000259" key="1">
    <source>
        <dbReference type="Pfam" id="PF13439"/>
    </source>
</evidence>
<proteinExistence type="predicted"/>
<comment type="caution">
    <text evidence="2">The sequence shown here is derived from an EMBL/GenBank/DDBJ whole genome shotgun (WGS) entry which is preliminary data.</text>
</comment>
<dbReference type="RefSeq" id="WP_138856992.1">
    <property type="nucleotide sequence ID" value="NZ_CP040709.1"/>
</dbReference>
<evidence type="ECO:0000313" key="3">
    <source>
        <dbReference type="Proteomes" id="UP000554837"/>
    </source>
</evidence>
<gene>
    <name evidence="2" type="ORF">HNQ51_001297</name>
</gene>
<dbReference type="EMBL" id="JACHHO010000001">
    <property type="protein sequence ID" value="MBB5204004.1"/>
    <property type="molecule type" value="Genomic_DNA"/>
</dbReference>
<reference evidence="2 3" key="1">
    <citation type="submission" date="2020-08" db="EMBL/GenBank/DDBJ databases">
        <title>Genomic Encyclopedia of Type Strains, Phase IV (KMG-IV): sequencing the most valuable type-strain genomes for metagenomic binning, comparative biology and taxonomic classification.</title>
        <authorList>
            <person name="Goeker M."/>
        </authorList>
    </citation>
    <scope>NUCLEOTIDE SEQUENCE [LARGE SCALE GENOMIC DNA]</scope>
    <source>
        <strain evidence="2 3">DSM 23958</strain>
    </source>
</reference>
<dbReference type="SUPFAM" id="SSF53756">
    <property type="entry name" value="UDP-Glycosyltransferase/glycogen phosphorylase"/>
    <property type="match status" value="1"/>
</dbReference>
<evidence type="ECO:0000313" key="2">
    <source>
        <dbReference type="EMBL" id="MBB5204004.1"/>
    </source>
</evidence>
<protein>
    <recommendedName>
        <fullName evidence="1">Glycosyltransferase subfamily 4-like N-terminal domain-containing protein</fullName>
    </recommendedName>
</protein>
<dbReference type="Gene3D" id="3.40.50.2000">
    <property type="entry name" value="Glycogen Phosphorylase B"/>
    <property type="match status" value="1"/>
</dbReference>